<dbReference type="InterPro" id="IPR026971">
    <property type="entry name" value="CND1/NCAPD3"/>
</dbReference>
<dbReference type="Proteomes" id="UP000265566">
    <property type="component" value="Chromosome 7"/>
</dbReference>
<proteinExistence type="predicted"/>
<dbReference type="PANTHER" id="PTHR14222">
    <property type="entry name" value="CONDENSIN"/>
    <property type="match status" value="1"/>
</dbReference>
<reference evidence="1" key="1">
    <citation type="journal article" date="2018" name="Nat. Plants">
        <title>Whole-genome landscape of Medicago truncatula symbiotic genes.</title>
        <authorList>
            <person name="Pecrix Y."/>
            <person name="Gamas P."/>
            <person name="Carrere S."/>
        </authorList>
    </citation>
    <scope>NUCLEOTIDE SEQUENCE</scope>
    <source>
        <tissue evidence="1">Leaves</tissue>
    </source>
</reference>
<accession>A0A396H767</accession>
<protein>
    <submittedName>
        <fullName evidence="1">Putative condensin subunit 1/Condensin-2 complex subunit D3</fullName>
    </submittedName>
</protein>
<dbReference type="AlphaFoldDB" id="A0A396H767"/>
<dbReference type="GO" id="GO:0007076">
    <property type="term" value="P:mitotic chromosome condensation"/>
    <property type="evidence" value="ECO:0007669"/>
    <property type="project" value="InterPro"/>
</dbReference>
<dbReference type="EMBL" id="PSQE01000007">
    <property type="protein sequence ID" value="RHN49090.1"/>
    <property type="molecule type" value="Genomic_DNA"/>
</dbReference>
<sequence>MGKLCLADGKLAKNYIPLFVQELEKADSAALRNNIVVATADFCVRYTALIDWQAL</sequence>
<comment type="caution">
    <text evidence="1">The sequence shown here is derived from an EMBL/GenBank/DDBJ whole genome shotgun (WGS) entry which is preliminary data.</text>
</comment>
<evidence type="ECO:0000313" key="1">
    <source>
        <dbReference type="EMBL" id="RHN49090.1"/>
    </source>
</evidence>
<gene>
    <name evidence="1" type="ORF">MtrunA17_Chr7g0270741</name>
</gene>
<name>A0A396H767_MEDTR</name>
<dbReference type="Gramene" id="rna43880">
    <property type="protein sequence ID" value="RHN49090.1"/>
    <property type="gene ID" value="gene43880"/>
</dbReference>
<dbReference type="PANTHER" id="PTHR14222:SF1">
    <property type="entry name" value="CONDENSIN-2 COMPLEX SUBUNIT D3"/>
    <property type="match status" value="1"/>
</dbReference>
<organism evidence="1">
    <name type="scientific">Medicago truncatula</name>
    <name type="common">Barrel medic</name>
    <name type="synonym">Medicago tribuloides</name>
    <dbReference type="NCBI Taxonomy" id="3880"/>
    <lineage>
        <taxon>Eukaryota</taxon>
        <taxon>Viridiplantae</taxon>
        <taxon>Streptophyta</taxon>
        <taxon>Embryophyta</taxon>
        <taxon>Tracheophyta</taxon>
        <taxon>Spermatophyta</taxon>
        <taxon>Magnoliopsida</taxon>
        <taxon>eudicotyledons</taxon>
        <taxon>Gunneridae</taxon>
        <taxon>Pentapetalae</taxon>
        <taxon>rosids</taxon>
        <taxon>fabids</taxon>
        <taxon>Fabales</taxon>
        <taxon>Fabaceae</taxon>
        <taxon>Papilionoideae</taxon>
        <taxon>50 kb inversion clade</taxon>
        <taxon>NPAAA clade</taxon>
        <taxon>Hologalegina</taxon>
        <taxon>IRL clade</taxon>
        <taxon>Trifolieae</taxon>
        <taxon>Medicago</taxon>
    </lineage>
</organism>